<sequence>MTYDYMTRVVLNRPVTEKEASRRVDVRRPVADEAADAYAVFGMNDTYLEICDASFFQVGWCHHRLRQIPRFVDIGLKGIIKIAGD</sequence>
<proteinExistence type="predicted"/>
<name>A0A6J5CP43_9BURK</name>
<dbReference type="EMBL" id="CADIKB010000079">
    <property type="protein sequence ID" value="CAB3742148.1"/>
    <property type="molecule type" value="Genomic_DNA"/>
</dbReference>
<evidence type="ECO:0000313" key="2">
    <source>
        <dbReference type="Proteomes" id="UP000494249"/>
    </source>
</evidence>
<reference evidence="1 2" key="1">
    <citation type="submission" date="2020-04" db="EMBL/GenBank/DDBJ databases">
        <authorList>
            <person name="De Canck E."/>
        </authorList>
    </citation>
    <scope>NUCLEOTIDE SEQUENCE [LARGE SCALE GENOMIC DNA]</scope>
    <source>
        <strain evidence="1 2">LMG 22037</strain>
    </source>
</reference>
<accession>A0A6J5CP43</accession>
<dbReference type="Proteomes" id="UP000494249">
    <property type="component" value="Unassembled WGS sequence"/>
</dbReference>
<gene>
    <name evidence="1" type="ORF">LMG22037_06572</name>
</gene>
<protein>
    <submittedName>
        <fullName evidence="1">Uncharacterized protein</fullName>
    </submittedName>
</protein>
<dbReference type="AlphaFoldDB" id="A0A6J5CP43"/>
<evidence type="ECO:0000313" key="1">
    <source>
        <dbReference type="EMBL" id="CAB3742148.1"/>
    </source>
</evidence>
<organism evidence="1 2">
    <name type="scientific">Paraburkholderia phenoliruptrix</name>
    <dbReference type="NCBI Taxonomy" id="252970"/>
    <lineage>
        <taxon>Bacteria</taxon>
        <taxon>Pseudomonadati</taxon>
        <taxon>Pseudomonadota</taxon>
        <taxon>Betaproteobacteria</taxon>
        <taxon>Burkholderiales</taxon>
        <taxon>Burkholderiaceae</taxon>
        <taxon>Paraburkholderia</taxon>
    </lineage>
</organism>